<evidence type="ECO:0000313" key="7">
    <source>
        <dbReference type="Proteomes" id="UP000087171"/>
    </source>
</evidence>
<gene>
    <name evidence="8 9" type="primary">LOC101497683</name>
</gene>
<reference evidence="8 9" key="2">
    <citation type="submission" date="2025-04" db="UniProtKB">
        <authorList>
            <consortium name="RefSeq"/>
        </authorList>
    </citation>
    <scope>IDENTIFICATION</scope>
    <source>
        <tissue evidence="8 9">Etiolated seedlings</tissue>
    </source>
</reference>
<dbReference type="Proteomes" id="UP000087171">
    <property type="component" value="Chromosome Ca2"/>
</dbReference>
<dbReference type="PaxDb" id="3827-XP_004490884.1"/>
<organism evidence="7 9">
    <name type="scientific">Cicer arietinum</name>
    <name type="common">Chickpea</name>
    <name type="synonym">Garbanzo</name>
    <dbReference type="NCBI Taxonomy" id="3827"/>
    <lineage>
        <taxon>Eukaryota</taxon>
        <taxon>Viridiplantae</taxon>
        <taxon>Streptophyta</taxon>
        <taxon>Embryophyta</taxon>
        <taxon>Tracheophyta</taxon>
        <taxon>Spermatophyta</taxon>
        <taxon>Magnoliopsida</taxon>
        <taxon>eudicotyledons</taxon>
        <taxon>Gunneridae</taxon>
        <taxon>Pentapetalae</taxon>
        <taxon>rosids</taxon>
        <taxon>fabids</taxon>
        <taxon>Fabales</taxon>
        <taxon>Fabaceae</taxon>
        <taxon>Papilionoideae</taxon>
        <taxon>50 kb inversion clade</taxon>
        <taxon>NPAAA clade</taxon>
        <taxon>Hologalegina</taxon>
        <taxon>IRL clade</taxon>
        <taxon>Cicereae</taxon>
        <taxon>Cicer</taxon>
    </lineage>
</organism>
<keyword evidence="7" id="KW-1185">Reference proteome</keyword>
<dbReference type="CDD" id="cd11660">
    <property type="entry name" value="SANT_TRF"/>
    <property type="match status" value="1"/>
</dbReference>
<dbReference type="InterPro" id="IPR009057">
    <property type="entry name" value="Homeodomain-like_sf"/>
</dbReference>
<dbReference type="OrthoDB" id="2020981at2759"/>
<dbReference type="eggNOG" id="ENOG502QS01">
    <property type="taxonomic scope" value="Eukaryota"/>
</dbReference>
<dbReference type="Gene3D" id="1.10.246.220">
    <property type="match status" value="1"/>
</dbReference>
<proteinExistence type="predicted"/>
<comment type="subcellular location">
    <subcellularLocation>
        <location evidence="1">Nucleus</location>
    </subcellularLocation>
</comment>
<dbReference type="GeneID" id="101497683"/>
<feature type="domain" description="Myb-like" evidence="5">
    <location>
        <begin position="534"/>
        <end position="589"/>
    </location>
</feature>
<evidence type="ECO:0000256" key="4">
    <source>
        <dbReference type="SAM" id="MobiDB-lite"/>
    </source>
</evidence>
<evidence type="ECO:0000313" key="8">
    <source>
        <dbReference type="RefSeq" id="XP_004490885.1"/>
    </source>
</evidence>
<dbReference type="AlphaFoldDB" id="A0A1S2XKY1"/>
<dbReference type="InterPro" id="IPR031105">
    <property type="entry name" value="TRP_plant"/>
</dbReference>
<dbReference type="RefSeq" id="XP_004490885.1">
    <property type="nucleotide sequence ID" value="XM_004490828.3"/>
</dbReference>
<dbReference type="RefSeq" id="XP_004490886.1">
    <property type="nucleotide sequence ID" value="XM_004490829.3"/>
</dbReference>
<evidence type="ECO:0000259" key="5">
    <source>
        <dbReference type="PROSITE" id="PS50090"/>
    </source>
</evidence>
<dbReference type="SUPFAM" id="SSF46689">
    <property type="entry name" value="Homeodomain-like"/>
    <property type="match status" value="1"/>
</dbReference>
<dbReference type="InterPro" id="IPR017930">
    <property type="entry name" value="Myb_dom"/>
</dbReference>
<name>A0A1S2XKY1_CICAR</name>
<evidence type="ECO:0000256" key="3">
    <source>
        <dbReference type="ARBA" id="ARBA00023242"/>
    </source>
</evidence>
<dbReference type="GO" id="GO:0005634">
    <property type="term" value="C:nucleus"/>
    <property type="evidence" value="ECO:0007669"/>
    <property type="project" value="UniProtKB-SubCell"/>
</dbReference>
<dbReference type="Pfam" id="PF23603">
    <property type="entry name" value="Ubiquitin_TPR1"/>
    <property type="match status" value="1"/>
</dbReference>
<dbReference type="PROSITE" id="PS50090">
    <property type="entry name" value="MYB_LIKE"/>
    <property type="match status" value="1"/>
</dbReference>
<protein>
    <submittedName>
        <fullName evidence="8 9">Telomere repeat-binding protein 3</fullName>
    </submittedName>
</protein>
<sequence>MVLKKRHEYGFSGFEVPKIPRRPRSARKTVPFKKLADDGHTCAFELLASIAGKLLQESESSASSNASSVKPLTEEQFHNGSCQECVLTTEVGLEKISEECLKTAETDCILECISADNNSDCWEQVKVDVKSEIFKLENKFGNHSNTNRLVEVPNDCEPGSSSSKGLSVDDTFSLNDPLELVVNSPSLVDLNGDVKSPFCGELFPNASFSKHGNDNKLGFIDDDENFIRGNKVCTKSKAFRPSQCIARRIIRKRLTSKPWKLAPKLKDCEYSRYDRGIKPSSRKRKTYYNFERSQCYTLLKRKKLLDRVSTVTPRGGFSSESVSKSPKKRIHGNNRTTSSKVRVSKDSHVKFSIKSFRIPELYVEVPKTATVGSLKRTVMEAVMTIIGGGVRVGVVVKGKKVRDDNRTLRQTGISCKENLGKLGFVLEPNSSQASPVVCADDPSHREASQPTRFPGTPSIDSGISVAKQDFPMLTNTCDEDLVEINHESASSLADTISDKLTQDSPRVLVSLPANSEEALAVVPVNQNTRHSELVQRRIRRPFTVSEVEALVHAVEEVGTGRWRDVKLRSFENADHRTYVDLKDKWKTLVHTAKISPQQRRGQPVPQELLNRVLAAHAFWSLHQAKQHVKSIKPMVHQASPERHSRIC</sequence>
<feature type="domain" description="HTH myb-type" evidence="6">
    <location>
        <begin position="535"/>
        <end position="593"/>
    </location>
</feature>
<dbReference type="GO" id="GO:0042162">
    <property type="term" value="F:telomeric DNA binding"/>
    <property type="evidence" value="ECO:0007669"/>
    <property type="project" value="UniProtKB-ARBA"/>
</dbReference>
<evidence type="ECO:0000313" key="9">
    <source>
        <dbReference type="RefSeq" id="XP_004490886.1"/>
    </source>
</evidence>
<dbReference type="PANTHER" id="PTHR21717:SF73">
    <property type="entry name" value="TELOMERE-BINDING PROTEIN, PUTATIVE-RELATED"/>
    <property type="match status" value="1"/>
</dbReference>
<evidence type="ECO:0000256" key="1">
    <source>
        <dbReference type="ARBA" id="ARBA00004123"/>
    </source>
</evidence>
<dbReference type="InterPro" id="IPR057625">
    <property type="entry name" value="TPR1-6-like_ubiquitin"/>
</dbReference>
<feature type="region of interest" description="Disordered" evidence="4">
    <location>
        <begin position="313"/>
        <end position="343"/>
    </location>
</feature>
<dbReference type="SMART" id="SM00717">
    <property type="entry name" value="SANT"/>
    <property type="match status" value="1"/>
</dbReference>
<dbReference type="PROSITE" id="PS51294">
    <property type="entry name" value="HTH_MYB"/>
    <property type="match status" value="1"/>
</dbReference>
<dbReference type="KEGG" id="cam:101497683"/>
<dbReference type="PANTHER" id="PTHR21717">
    <property type="entry name" value="TELOMERIC REPEAT BINDING PROTEIN"/>
    <property type="match status" value="1"/>
</dbReference>
<keyword evidence="2" id="KW-0238">DNA-binding</keyword>
<accession>A0A1S2XKY1</accession>
<dbReference type="InterPro" id="IPR001005">
    <property type="entry name" value="SANT/Myb"/>
</dbReference>
<dbReference type="STRING" id="3827.A0A1S2XKY1"/>
<reference evidence="7" key="1">
    <citation type="journal article" date="2013" name="Nat. Biotechnol.">
        <title>Draft genome sequence of chickpea (Cicer arietinum) provides a resource for trait improvement.</title>
        <authorList>
            <person name="Varshney R.K."/>
            <person name="Song C."/>
            <person name="Saxena R.K."/>
            <person name="Azam S."/>
            <person name="Yu S."/>
            <person name="Sharpe A.G."/>
            <person name="Cannon S."/>
            <person name="Baek J."/>
            <person name="Rosen B.D."/>
            <person name="Tar'an B."/>
            <person name="Millan T."/>
            <person name="Zhang X."/>
            <person name="Ramsay L.D."/>
            <person name="Iwata A."/>
            <person name="Wang Y."/>
            <person name="Nelson W."/>
            <person name="Farmer A.D."/>
            <person name="Gaur P.M."/>
            <person name="Soderlund C."/>
            <person name="Penmetsa R.V."/>
            <person name="Xu C."/>
            <person name="Bharti A.K."/>
            <person name="He W."/>
            <person name="Winter P."/>
            <person name="Zhao S."/>
            <person name="Hane J.K."/>
            <person name="Carrasquilla-Garcia N."/>
            <person name="Condie J.A."/>
            <person name="Upadhyaya H.D."/>
            <person name="Luo M.C."/>
            <person name="Thudi M."/>
            <person name="Gowda C.L."/>
            <person name="Singh N.P."/>
            <person name="Lichtenzveig J."/>
            <person name="Gali K.K."/>
            <person name="Rubio J."/>
            <person name="Nadarajan N."/>
            <person name="Dolezel J."/>
            <person name="Bansal K.C."/>
            <person name="Xu X."/>
            <person name="Edwards D."/>
            <person name="Zhang G."/>
            <person name="Kahl G."/>
            <person name="Gil J."/>
            <person name="Singh K.B."/>
            <person name="Datta S.K."/>
            <person name="Jackson S.A."/>
            <person name="Wang J."/>
            <person name="Cook D.R."/>
        </authorList>
    </citation>
    <scope>NUCLEOTIDE SEQUENCE [LARGE SCALE GENOMIC DNA]</scope>
    <source>
        <strain evidence="7">cv. CDC Frontier</strain>
    </source>
</reference>
<evidence type="ECO:0000256" key="2">
    <source>
        <dbReference type="ARBA" id="ARBA00023125"/>
    </source>
</evidence>
<keyword evidence="3" id="KW-0539">Nucleus</keyword>
<evidence type="ECO:0000259" key="6">
    <source>
        <dbReference type="PROSITE" id="PS51294"/>
    </source>
</evidence>